<dbReference type="PANTHER" id="PTHR43847:SF1">
    <property type="entry name" value="BLL3993 PROTEIN"/>
    <property type="match status" value="1"/>
</dbReference>
<dbReference type="Proteomes" id="UP000676409">
    <property type="component" value="Chromosome"/>
</dbReference>
<dbReference type="KEGG" id="caul:KCG34_01940"/>
<evidence type="ECO:0000313" key="7">
    <source>
        <dbReference type="Proteomes" id="UP000676409"/>
    </source>
</evidence>
<evidence type="ECO:0000256" key="1">
    <source>
        <dbReference type="ARBA" id="ARBA00004141"/>
    </source>
</evidence>
<dbReference type="GO" id="GO:0004671">
    <property type="term" value="F:protein C-terminal S-isoprenylcysteine carboxyl O-methyltransferase activity"/>
    <property type="evidence" value="ECO:0007669"/>
    <property type="project" value="InterPro"/>
</dbReference>
<feature type="transmembrane region" description="Helical" evidence="5">
    <location>
        <begin position="74"/>
        <end position="92"/>
    </location>
</feature>
<dbReference type="EMBL" id="CP073078">
    <property type="protein sequence ID" value="QUD88672.1"/>
    <property type="molecule type" value="Genomic_DNA"/>
</dbReference>
<keyword evidence="7" id="KW-1185">Reference proteome</keyword>
<organism evidence="6 7">
    <name type="scientific">Phenylobacterium montanum</name>
    <dbReference type="NCBI Taxonomy" id="2823693"/>
    <lineage>
        <taxon>Bacteria</taxon>
        <taxon>Pseudomonadati</taxon>
        <taxon>Pseudomonadota</taxon>
        <taxon>Alphaproteobacteria</taxon>
        <taxon>Caulobacterales</taxon>
        <taxon>Caulobacteraceae</taxon>
        <taxon>Phenylobacterium</taxon>
    </lineage>
</organism>
<feature type="transmembrane region" description="Helical" evidence="5">
    <location>
        <begin position="124"/>
        <end position="157"/>
    </location>
</feature>
<comment type="subcellular location">
    <subcellularLocation>
        <location evidence="1">Membrane</location>
        <topology evidence="1">Multi-pass membrane protein</topology>
    </subcellularLocation>
</comment>
<dbReference type="Pfam" id="PF04140">
    <property type="entry name" value="ICMT"/>
    <property type="match status" value="1"/>
</dbReference>
<dbReference type="InterPro" id="IPR007269">
    <property type="entry name" value="ICMT_MeTrfase"/>
</dbReference>
<feature type="transmembrane region" description="Helical" evidence="5">
    <location>
        <begin position="39"/>
        <end position="62"/>
    </location>
</feature>
<keyword evidence="4 5" id="KW-0472">Membrane</keyword>
<feature type="transmembrane region" description="Helical" evidence="5">
    <location>
        <begin position="7"/>
        <end position="27"/>
    </location>
</feature>
<evidence type="ECO:0000313" key="6">
    <source>
        <dbReference type="EMBL" id="QUD88672.1"/>
    </source>
</evidence>
<evidence type="ECO:0000256" key="5">
    <source>
        <dbReference type="SAM" id="Phobius"/>
    </source>
</evidence>
<gene>
    <name evidence="6" type="ORF">KCG34_01940</name>
</gene>
<proteinExistence type="predicted"/>
<dbReference type="RefSeq" id="WP_211938722.1">
    <property type="nucleotide sequence ID" value="NZ_CP073078.1"/>
</dbReference>
<dbReference type="AlphaFoldDB" id="A0A975G172"/>
<dbReference type="Gene3D" id="1.20.120.1630">
    <property type="match status" value="1"/>
</dbReference>
<keyword evidence="3 5" id="KW-1133">Transmembrane helix</keyword>
<protein>
    <submittedName>
        <fullName evidence="6">Isoprenylcysteine carboxylmethyltransferase family protein</fullName>
    </submittedName>
</protein>
<sequence length="198" mass="21581">MISPFNVIFWIWDAWALSWVIAALWAAPAARRVSLWDQGLYWAITALGIWLLLVVRVPAGAAPGHIWVMDEAPGWLLVAVTAAGLGFCWWARLHLGQLWSGTVTRKAGHHVVDTGPYALVRHPIYSGLILAGAATALLRGAVSGFAGAALMALGFWIKARIEERFLSSELGDDAYEAYRRRTPMLIPGLGRQGADRPG</sequence>
<evidence type="ECO:0000256" key="4">
    <source>
        <dbReference type="ARBA" id="ARBA00023136"/>
    </source>
</evidence>
<keyword evidence="2 5" id="KW-0812">Transmembrane</keyword>
<accession>A0A975G172</accession>
<dbReference type="GO" id="GO:0016020">
    <property type="term" value="C:membrane"/>
    <property type="evidence" value="ECO:0007669"/>
    <property type="project" value="UniProtKB-SubCell"/>
</dbReference>
<name>A0A975G172_9CAUL</name>
<evidence type="ECO:0000256" key="2">
    <source>
        <dbReference type="ARBA" id="ARBA00022692"/>
    </source>
</evidence>
<dbReference type="InterPro" id="IPR052527">
    <property type="entry name" value="Metal_cation-efflux_comp"/>
</dbReference>
<reference evidence="6" key="1">
    <citation type="submission" date="2021-04" db="EMBL/GenBank/DDBJ databases">
        <title>The complete genome sequence of Caulobacter sp. S6.</title>
        <authorList>
            <person name="Tang Y."/>
            <person name="Ouyang W."/>
            <person name="Liu Q."/>
            <person name="Huang B."/>
            <person name="Guo Z."/>
            <person name="Lei P."/>
        </authorList>
    </citation>
    <scope>NUCLEOTIDE SEQUENCE</scope>
    <source>
        <strain evidence="6">S6</strain>
    </source>
</reference>
<evidence type="ECO:0000256" key="3">
    <source>
        <dbReference type="ARBA" id="ARBA00022989"/>
    </source>
</evidence>
<dbReference type="PANTHER" id="PTHR43847">
    <property type="entry name" value="BLL3993 PROTEIN"/>
    <property type="match status" value="1"/>
</dbReference>